<dbReference type="Pfam" id="PF13472">
    <property type="entry name" value="Lipase_GDSL_2"/>
    <property type="match status" value="1"/>
</dbReference>
<dbReference type="InterPro" id="IPR051532">
    <property type="entry name" value="Ester_Hydrolysis_Enzymes"/>
</dbReference>
<feature type="domain" description="SGNH hydrolase-type esterase" evidence="1">
    <location>
        <begin position="41"/>
        <end position="202"/>
    </location>
</feature>
<evidence type="ECO:0000313" key="2">
    <source>
        <dbReference type="EMBL" id="QDV54436.1"/>
    </source>
</evidence>
<gene>
    <name evidence="2" type="ORF">Mal33_03900</name>
</gene>
<name>A0A518IMW9_9BACT</name>
<evidence type="ECO:0000313" key="3">
    <source>
        <dbReference type="Proteomes" id="UP000316770"/>
    </source>
</evidence>
<dbReference type="Gene3D" id="2.60.120.200">
    <property type="match status" value="1"/>
</dbReference>
<dbReference type="Pfam" id="PF13385">
    <property type="entry name" value="Laminin_G_3"/>
    <property type="match status" value="1"/>
</dbReference>
<reference evidence="2 3" key="1">
    <citation type="submission" date="2019-02" db="EMBL/GenBank/DDBJ databases">
        <title>Deep-cultivation of Planctomycetes and their phenomic and genomic characterization uncovers novel biology.</title>
        <authorList>
            <person name="Wiegand S."/>
            <person name="Jogler M."/>
            <person name="Boedeker C."/>
            <person name="Pinto D."/>
            <person name="Vollmers J."/>
            <person name="Rivas-Marin E."/>
            <person name="Kohn T."/>
            <person name="Peeters S.H."/>
            <person name="Heuer A."/>
            <person name="Rast P."/>
            <person name="Oberbeckmann S."/>
            <person name="Bunk B."/>
            <person name="Jeske O."/>
            <person name="Meyerdierks A."/>
            <person name="Storesund J.E."/>
            <person name="Kallscheuer N."/>
            <person name="Luecker S."/>
            <person name="Lage O.M."/>
            <person name="Pohl T."/>
            <person name="Merkel B.J."/>
            <person name="Hornburger P."/>
            <person name="Mueller R.-W."/>
            <person name="Bruemmer F."/>
            <person name="Labrenz M."/>
            <person name="Spormann A.M."/>
            <person name="Op den Camp H."/>
            <person name="Overmann J."/>
            <person name="Amann R."/>
            <person name="Jetten M.S.M."/>
            <person name="Mascher T."/>
            <person name="Medema M.H."/>
            <person name="Devos D.P."/>
            <person name="Kaster A.-K."/>
            <person name="Ovreas L."/>
            <person name="Rohde M."/>
            <person name="Galperin M.Y."/>
            <person name="Jogler C."/>
        </authorList>
    </citation>
    <scope>NUCLEOTIDE SEQUENCE [LARGE SCALE GENOMIC DNA]</scope>
    <source>
        <strain evidence="2 3">Mal33</strain>
    </source>
</reference>
<organism evidence="2 3">
    <name type="scientific">Rosistilla oblonga</name>
    <dbReference type="NCBI Taxonomy" id="2527990"/>
    <lineage>
        <taxon>Bacteria</taxon>
        <taxon>Pseudomonadati</taxon>
        <taxon>Planctomycetota</taxon>
        <taxon>Planctomycetia</taxon>
        <taxon>Pirellulales</taxon>
        <taxon>Pirellulaceae</taxon>
        <taxon>Rosistilla</taxon>
    </lineage>
</organism>
<dbReference type="Proteomes" id="UP000316770">
    <property type="component" value="Chromosome"/>
</dbReference>
<proteinExistence type="predicted"/>
<dbReference type="PANTHER" id="PTHR30383:SF26">
    <property type="entry name" value="SGNH HYDROLASE-TYPE ESTERASE DOMAIN-CONTAINING PROTEIN"/>
    <property type="match status" value="1"/>
</dbReference>
<accession>A0A518IMW9</accession>
<dbReference type="EMBL" id="CP036318">
    <property type="protein sequence ID" value="QDV54436.1"/>
    <property type="molecule type" value="Genomic_DNA"/>
</dbReference>
<keyword evidence="3" id="KW-1185">Reference proteome</keyword>
<dbReference type="GO" id="GO:0004622">
    <property type="term" value="F:phosphatidylcholine lysophospholipase activity"/>
    <property type="evidence" value="ECO:0007669"/>
    <property type="project" value="TreeGrafter"/>
</dbReference>
<dbReference type="AlphaFoldDB" id="A0A518IMW9"/>
<dbReference type="SUPFAM" id="SSF49899">
    <property type="entry name" value="Concanavalin A-like lectins/glucanases"/>
    <property type="match status" value="1"/>
</dbReference>
<keyword evidence="2" id="KW-0378">Hydrolase</keyword>
<dbReference type="PANTHER" id="PTHR30383">
    <property type="entry name" value="THIOESTERASE 1/PROTEASE 1/LYSOPHOSPHOLIPASE L1"/>
    <property type="match status" value="1"/>
</dbReference>
<sequence>MSSPIQYLIRRTVPILSFAVAIAMLTSAAVAEHEGKVQILLLGDSTTEGSIPRLIKPEGPHLESVIEQLLAAEKDLPPSQVINSGVGGEYIRRLIDSGRYDRDVAELPGLDYIFIRYGLNDRVRVENFAEEFPKHFHELIDRLRKDHPQALLIPMTVIPYGNEEGCNQINDLVRQVAEKEKLEVFDIYPRYSAELANGPNMLNYRRYPSERVPDKYQELVAPFIRGGRVVVIDNELDSVLGHLPGWYGDRHPNLAGYNVIADETAKYLATIMRADAPKGAHTLPNGKLASALTLHASFDEGLDADFSTGDKICYVRRSGKLLRAEANDDAKLLPEAGRFGGALHFPKKSGFQPTFKDGGVLGYSDDNWSTTVSVWLKLNPDLDLEPGYCDPIQIVGDNGKKGFIFLEFSKDETPRYFRYAIRPLFHIWNPDNVSWADIPFNKRPMVQVDRPPFTREEWTHVVFTLENVNDKSKPQAGRLYINGELQGAIENWDLTFGWDPSQVLLVLGASYVGHMDDLGVFNRVLDQDEVKQLYSLKNGIRDLHPPATK</sequence>
<dbReference type="InterPro" id="IPR036514">
    <property type="entry name" value="SGNH_hydro_sf"/>
</dbReference>
<dbReference type="InterPro" id="IPR013320">
    <property type="entry name" value="ConA-like_dom_sf"/>
</dbReference>
<protein>
    <submittedName>
        <fullName evidence="2">GDSL-like Lipase/Acylhydrolase</fullName>
    </submittedName>
</protein>
<evidence type="ECO:0000259" key="1">
    <source>
        <dbReference type="Pfam" id="PF13472"/>
    </source>
</evidence>
<dbReference type="RefSeq" id="WP_145281979.1">
    <property type="nucleotide sequence ID" value="NZ_CP036318.1"/>
</dbReference>
<dbReference type="InterPro" id="IPR013830">
    <property type="entry name" value="SGNH_hydro"/>
</dbReference>
<dbReference type="Gene3D" id="3.40.50.1110">
    <property type="entry name" value="SGNH hydrolase"/>
    <property type="match status" value="1"/>
</dbReference>
<dbReference type="SUPFAM" id="SSF52266">
    <property type="entry name" value="SGNH hydrolase"/>
    <property type="match status" value="1"/>
</dbReference>